<name>A0A6C0HXV9_9ZZZZ</name>
<reference evidence="1" key="1">
    <citation type="journal article" date="2020" name="Nature">
        <title>Giant virus diversity and host interactions through global metagenomics.</title>
        <authorList>
            <person name="Schulz F."/>
            <person name="Roux S."/>
            <person name="Paez-Espino D."/>
            <person name="Jungbluth S."/>
            <person name="Walsh D.A."/>
            <person name="Denef V.J."/>
            <person name="McMahon K.D."/>
            <person name="Konstantinidis K.T."/>
            <person name="Eloe-Fadrosh E.A."/>
            <person name="Kyrpides N.C."/>
            <person name="Woyke T."/>
        </authorList>
    </citation>
    <scope>NUCLEOTIDE SEQUENCE</scope>
    <source>
        <strain evidence="1">GVMAG-M-3300023184-178</strain>
    </source>
</reference>
<accession>A0A6C0HXV9</accession>
<proteinExistence type="predicted"/>
<organism evidence="1">
    <name type="scientific">viral metagenome</name>
    <dbReference type="NCBI Taxonomy" id="1070528"/>
    <lineage>
        <taxon>unclassified sequences</taxon>
        <taxon>metagenomes</taxon>
        <taxon>organismal metagenomes</taxon>
    </lineage>
</organism>
<dbReference type="AlphaFoldDB" id="A0A6C0HXV9"/>
<sequence length="64" mass="7430">MTKAEACRLRKLAIAHLNTSKVQSIKKQLCEIFIDRKQKKDCMTAFDKSFVKSFIHCQKLNNSL</sequence>
<evidence type="ECO:0000313" key="1">
    <source>
        <dbReference type="EMBL" id="QHT85037.1"/>
    </source>
</evidence>
<protein>
    <submittedName>
        <fullName evidence="1">Uncharacterized protein</fullName>
    </submittedName>
</protein>
<dbReference type="EMBL" id="MN740030">
    <property type="protein sequence ID" value="QHT85037.1"/>
    <property type="molecule type" value="Genomic_DNA"/>
</dbReference>